<dbReference type="GeneID" id="92049316"/>
<feature type="repeat" description="ANK" evidence="3">
    <location>
        <begin position="184"/>
        <end position="216"/>
    </location>
</feature>
<dbReference type="PROSITE" id="PS50297">
    <property type="entry name" value="ANK_REP_REGION"/>
    <property type="match status" value="3"/>
</dbReference>
<gene>
    <name evidence="4" type="ORF">PG997_011941</name>
</gene>
<sequence>MKNLDFSKWLLSQGVSVHHRVKDWSTLEQLVCTASNPNKLAVGEIVHERKAFDLLLSHAERSRMNDAGTDGLALIHIIETPGNEWMVDPLVRQGADPNLPTKDDTETPALVHHLVKRNFGYASALLSNGADPSKACRRGWNAVLAASATGATQCLEEIYCAEDVEKRIDWASTCIAHFNRLTRRGMNGLHLAASGGHVVILRFYIKHGLLQDLDSANETGLRPLHLAAIGGHLDVVEYLLSQGCDINAKGDDGRTALHLAAKYGYFEIAKYLIQSGCKPSLDADGWSPLFYAHQADNVELVEYLESQGPGPVCDTQQAKLTVGTTSMLQVRAFAKAFEDAVGQGNLTLCRELHSNGCDLDTFLPSCGGCSPLIKAITDRRLGIVEWLLDQNASILKTACHFQDSPTALHLFIKGPAAKRLLPKALYLYMKQGGTFLGESPPLISAALYNRNVEALSILLDHLKQNKYHYAKLNNINVEDFLSMAVNEQDRRGVTPIRYASVHLGDLDAIDMLLDMGANINARDDRSETPLLATIQYNTANKLKVAAHLVAKGACIERRGRSNFTPLMAACFQGLPDLVEELLDAKADTAVMDQNCASLLHISTSGPSDPRNFVTLVQKGLDIHSLNFDGWSALNLAAFQPSFTPLLLNMDIRLEDSNPIQWTEINISVLSRFHVFMKLARRKYGLEASKRFINLSPGNAWSPLCLAAINGSIAVMDSLLSLGAPLDGDGCPSGSALMAAGEVGQEESVIFLTRRGSALAYSGSSGFRSVYIAAQMFPDLLS</sequence>
<comment type="caution">
    <text evidence="4">The sequence shown here is derived from an EMBL/GenBank/DDBJ whole genome shotgun (WGS) entry which is preliminary data.</text>
</comment>
<dbReference type="SMART" id="SM00248">
    <property type="entry name" value="ANK"/>
    <property type="match status" value="11"/>
</dbReference>
<dbReference type="EMBL" id="JAQQWN010000009">
    <property type="protein sequence ID" value="KAK8065194.1"/>
    <property type="molecule type" value="Genomic_DNA"/>
</dbReference>
<dbReference type="Pfam" id="PF13637">
    <property type="entry name" value="Ank_4"/>
    <property type="match status" value="1"/>
</dbReference>
<keyword evidence="1" id="KW-0677">Repeat</keyword>
<keyword evidence="5" id="KW-1185">Reference proteome</keyword>
<dbReference type="PROSITE" id="PS50088">
    <property type="entry name" value="ANK_REPEAT"/>
    <property type="match status" value="5"/>
</dbReference>
<dbReference type="InterPro" id="IPR002110">
    <property type="entry name" value="Ankyrin_rpt"/>
</dbReference>
<dbReference type="InterPro" id="IPR036770">
    <property type="entry name" value="Ankyrin_rpt-contain_sf"/>
</dbReference>
<evidence type="ECO:0008006" key="6">
    <source>
        <dbReference type="Google" id="ProtNLM"/>
    </source>
</evidence>
<evidence type="ECO:0000313" key="5">
    <source>
        <dbReference type="Proteomes" id="UP001433268"/>
    </source>
</evidence>
<protein>
    <recommendedName>
        <fullName evidence="6">Ankyrin repeat protein</fullName>
    </recommendedName>
</protein>
<dbReference type="PRINTS" id="PR01415">
    <property type="entry name" value="ANKYRIN"/>
</dbReference>
<reference evidence="4 5" key="1">
    <citation type="submission" date="2023-01" db="EMBL/GenBank/DDBJ databases">
        <title>Analysis of 21 Apiospora genomes using comparative genomics revels a genus with tremendous synthesis potential of carbohydrate active enzymes and secondary metabolites.</title>
        <authorList>
            <person name="Sorensen T."/>
        </authorList>
    </citation>
    <scope>NUCLEOTIDE SEQUENCE [LARGE SCALE GENOMIC DNA]</scope>
    <source>
        <strain evidence="4 5">CBS 114990</strain>
    </source>
</reference>
<dbReference type="Gene3D" id="1.25.40.20">
    <property type="entry name" value="Ankyrin repeat-containing domain"/>
    <property type="match status" value="4"/>
</dbReference>
<dbReference type="Proteomes" id="UP001433268">
    <property type="component" value="Unassembled WGS sequence"/>
</dbReference>
<name>A0ABR1V570_9PEZI</name>
<evidence type="ECO:0000256" key="2">
    <source>
        <dbReference type="ARBA" id="ARBA00023043"/>
    </source>
</evidence>
<evidence type="ECO:0000256" key="1">
    <source>
        <dbReference type="ARBA" id="ARBA00022737"/>
    </source>
</evidence>
<accession>A0ABR1V570</accession>
<feature type="repeat" description="ANK" evidence="3">
    <location>
        <begin position="252"/>
        <end position="284"/>
    </location>
</feature>
<evidence type="ECO:0000313" key="4">
    <source>
        <dbReference type="EMBL" id="KAK8065194.1"/>
    </source>
</evidence>
<keyword evidence="2 3" id="KW-0040">ANK repeat</keyword>
<dbReference type="PANTHER" id="PTHR24198">
    <property type="entry name" value="ANKYRIN REPEAT AND PROTEIN KINASE DOMAIN-CONTAINING PROTEIN"/>
    <property type="match status" value="1"/>
</dbReference>
<dbReference type="Pfam" id="PF12796">
    <property type="entry name" value="Ank_2"/>
    <property type="match status" value="1"/>
</dbReference>
<dbReference type="SUPFAM" id="SSF48403">
    <property type="entry name" value="Ankyrin repeat"/>
    <property type="match status" value="2"/>
</dbReference>
<evidence type="ECO:0000256" key="3">
    <source>
        <dbReference type="PROSITE-ProRule" id="PRU00023"/>
    </source>
</evidence>
<dbReference type="RefSeq" id="XP_066661948.1">
    <property type="nucleotide sequence ID" value="XM_066816256.1"/>
</dbReference>
<feature type="repeat" description="ANK" evidence="3">
    <location>
        <begin position="561"/>
        <end position="593"/>
    </location>
</feature>
<organism evidence="4 5">
    <name type="scientific">Apiospora hydei</name>
    <dbReference type="NCBI Taxonomy" id="1337664"/>
    <lineage>
        <taxon>Eukaryota</taxon>
        <taxon>Fungi</taxon>
        <taxon>Dikarya</taxon>
        <taxon>Ascomycota</taxon>
        <taxon>Pezizomycotina</taxon>
        <taxon>Sordariomycetes</taxon>
        <taxon>Xylariomycetidae</taxon>
        <taxon>Amphisphaeriales</taxon>
        <taxon>Apiosporaceae</taxon>
        <taxon>Apiospora</taxon>
    </lineage>
</organism>
<dbReference type="PANTHER" id="PTHR24198:SF165">
    <property type="entry name" value="ANKYRIN REPEAT-CONTAINING PROTEIN-RELATED"/>
    <property type="match status" value="1"/>
</dbReference>
<proteinExistence type="predicted"/>
<feature type="repeat" description="ANK" evidence="3">
    <location>
        <begin position="219"/>
        <end position="251"/>
    </location>
</feature>
<feature type="repeat" description="ANK" evidence="3">
    <location>
        <begin position="491"/>
        <end position="524"/>
    </location>
</feature>